<name>A0A182DY63_ONCOC</name>
<keyword evidence="1" id="KW-0812">Transmembrane</keyword>
<keyword evidence="3" id="KW-1185">Reference proteome</keyword>
<organism evidence="4">
    <name type="scientific">Onchocerca ochengi</name>
    <name type="common">Filarial nematode worm</name>
    <dbReference type="NCBI Taxonomy" id="42157"/>
    <lineage>
        <taxon>Eukaryota</taxon>
        <taxon>Metazoa</taxon>
        <taxon>Ecdysozoa</taxon>
        <taxon>Nematoda</taxon>
        <taxon>Chromadorea</taxon>
        <taxon>Rhabditida</taxon>
        <taxon>Spirurina</taxon>
        <taxon>Spiruromorpha</taxon>
        <taxon>Filarioidea</taxon>
        <taxon>Onchocercidae</taxon>
        <taxon>Onchocerca</taxon>
    </lineage>
</organism>
<reference evidence="2 3" key="2">
    <citation type="submission" date="2018-08" db="EMBL/GenBank/DDBJ databases">
        <authorList>
            <person name="Laetsch R D."/>
            <person name="Stevens L."/>
            <person name="Kumar S."/>
            <person name="Blaxter L. M."/>
        </authorList>
    </citation>
    <scope>NUCLEOTIDE SEQUENCE [LARGE SCALE GENOMIC DNA]</scope>
</reference>
<gene>
    <name evidence="2" type="ORF">NOO_LOCUS604</name>
</gene>
<accession>A0A182DY63</accession>
<sequence length="221" mass="24794">MHFEQEMYKYVDMGVNSLSLLIMIISYAVIIYKVRESSQAIAKHQLMVEENRLENTVDLNLRSNSFRSTRGQISKKELRLFIQLRHEIGRLLCNSSTKTVPPRHRRCLLTSNKLFKYTAKNQSTRISGSSNQHDGHCEASATQSGHNLLTIKTSDSINNADINKAPVNSAAALMTMTMANDVDTVDNNDVTNVTVASKKSHQQLLVENNIIIIGKNDTCDV</sequence>
<dbReference type="Proteomes" id="UP000271087">
    <property type="component" value="Unassembled WGS sequence"/>
</dbReference>
<keyword evidence="1" id="KW-0472">Membrane</keyword>
<dbReference type="OrthoDB" id="10017003at2759"/>
<dbReference type="EMBL" id="UYRW01000060">
    <property type="protein sequence ID" value="VDK62475.1"/>
    <property type="molecule type" value="Genomic_DNA"/>
</dbReference>
<evidence type="ECO:0000313" key="4">
    <source>
        <dbReference type="WBParaSite" id="nOo.2.0.1.t00604-RA"/>
    </source>
</evidence>
<keyword evidence="1" id="KW-1133">Transmembrane helix</keyword>
<reference evidence="4" key="1">
    <citation type="submission" date="2016-06" db="UniProtKB">
        <authorList>
            <consortium name="WormBaseParasite"/>
        </authorList>
    </citation>
    <scope>IDENTIFICATION</scope>
</reference>
<dbReference type="AlphaFoldDB" id="A0A182DY63"/>
<protein>
    <submittedName>
        <fullName evidence="4">Transmembrane protein</fullName>
    </submittedName>
</protein>
<evidence type="ECO:0000313" key="3">
    <source>
        <dbReference type="Proteomes" id="UP000271087"/>
    </source>
</evidence>
<dbReference type="WBParaSite" id="nOo.2.0.1.t00604-RA">
    <property type="protein sequence ID" value="nOo.2.0.1.t00604-RA"/>
    <property type="gene ID" value="nOo.2.0.1.g00604"/>
</dbReference>
<feature type="transmembrane region" description="Helical" evidence="1">
    <location>
        <begin position="15"/>
        <end position="34"/>
    </location>
</feature>
<evidence type="ECO:0000256" key="1">
    <source>
        <dbReference type="SAM" id="Phobius"/>
    </source>
</evidence>
<evidence type="ECO:0000313" key="2">
    <source>
        <dbReference type="EMBL" id="VDK62475.1"/>
    </source>
</evidence>
<dbReference type="STRING" id="42157.A0A182DY63"/>
<proteinExistence type="predicted"/>